<sequence length="91" mass="9831">MGNEGTAADVGPVVEVKNLRFTYPGIDGHPPPGSAPLIDGFFLSLRAGDRCLLVYVAHGKLQLAVPLEKVKEMSNLSLMVSKYFCVKIDVK</sequence>
<reference evidence="1 2" key="1">
    <citation type="journal article" date="2014" name="Agronomy (Basel)">
        <title>A Draft Genome Sequence for Ensete ventricosum, the Drought-Tolerant Tree Against Hunger.</title>
        <authorList>
            <person name="Harrison J."/>
            <person name="Moore K.A."/>
            <person name="Paszkiewicz K."/>
            <person name="Jones T."/>
            <person name="Grant M."/>
            <person name="Ambacheew D."/>
            <person name="Muzemil S."/>
            <person name="Studholme D.J."/>
        </authorList>
    </citation>
    <scope>NUCLEOTIDE SEQUENCE [LARGE SCALE GENOMIC DNA]</scope>
</reference>
<dbReference type="Proteomes" id="UP000287651">
    <property type="component" value="Unassembled WGS sequence"/>
</dbReference>
<organism evidence="1 2">
    <name type="scientific">Ensete ventricosum</name>
    <name type="common">Abyssinian banana</name>
    <name type="synonym">Musa ensete</name>
    <dbReference type="NCBI Taxonomy" id="4639"/>
    <lineage>
        <taxon>Eukaryota</taxon>
        <taxon>Viridiplantae</taxon>
        <taxon>Streptophyta</taxon>
        <taxon>Embryophyta</taxon>
        <taxon>Tracheophyta</taxon>
        <taxon>Spermatophyta</taxon>
        <taxon>Magnoliopsida</taxon>
        <taxon>Liliopsida</taxon>
        <taxon>Zingiberales</taxon>
        <taxon>Musaceae</taxon>
        <taxon>Ensete</taxon>
    </lineage>
</organism>
<comment type="caution">
    <text evidence="1">The sequence shown here is derived from an EMBL/GenBank/DDBJ whole genome shotgun (WGS) entry which is preliminary data.</text>
</comment>
<proteinExistence type="predicted"/>
<evidence type="ECO:0000313" key="1">
    <source>
        <dbReference type="EMBL" id="RRT72729.1"/>
    </source>
</evidence>
<gene>
    <name evidence="1" type="ORF">B296_00030207</name>
</gene>
<evidence type="ECO:0000313" key="2">
    <source>
        <dbReference type="Proteomes" id="UP000287651"/>
    </source>
</evidence>
<dbReference type="EMBL" id="AMZH03003308">
    <property type="protein sequence ID" value="RRT72729.1"/>
    <property type="molecule type" value="Genomic_DNA"/>
</dbReference>
<accession>A0A427A937</accession>
<dbReference type="AlphaFoldDB" id="A0A427A937"/>
<name>A0A427A937_ENSVE</name>
<protein>
    <submittedName>
        <fullName evidence="1">Uncharacterized protein</fullName>
    </submittedName>
</protein>